<dbReference type="InterPro" id="IPR016181">
    <property type="entry name" value="Acyl_CoA_acyltransferase"/>
</dbReference>
<proteinExistence type="predicted"/>
<accession>A0A844HL02</accession>
<protein>
    <submittedName>
        <fullName evidence="2">GNAT family N-acetyltransferase</fullName>
    </submittedName>
</protein>
<dbReference type="GO" id="GO:0016747">
    <property type="term" value="F:acyltransferase activity, transferring groups other than amino-acyl groups"/>
    <property type="evidence" value="ECO:0007669"/>
    <property type="project" value="InterPro"/>
</dbReference>
<keyword evidence="2" id="KW-0808">Transferase</keyword>
<dbReference type="Proteomes" id="UP000449846">
    <property type="component" value="Unassembled WGS sequence"/>
</dbReference>
<dbReference type="Gene3D" id="3.40.630.30">
    <property type="match status" value="1"/>
</dbReference>
<feature type="domain" description="N-acetyltransferase" evidence="1">
    <location>
        <begin position="3"/>
        <end position="136"/>
    </location>
</feature>
<gene>
    <name evidence="2" type="ORF">GL300_15070</name>
</gene>
<organism evidence="2 3">
    <name type="scientific">Paracoccus litorisediminis</name>
    <dbReference type="NCBI Taxonomy" id="2006130"/>
    <lineage>
        <taxon>Bacteria</taxon>
        <taxon>Pseudomonadati</taxon>
        <taxon>Pseudomonadota</taxon>
        <taxon>Alphaproteobacteria</taxon>
        <taxon>Rhodobacterales</taxon>
        <taxon>Paracoccaceae</taxon>
        <taxon>Paracoccus</taxon>
    </lineage>
</organism>
<dbReference type="RefSeq" id="WP_155040476.1">
    <property type="nucleotide sequence ID" value="NZ_JBHGCD010000011.1"/>
</dbReference>
<sequence>MNATYRNMTRDDLALVLDWAAAEGWNPGRDDDAAFLAADPKGFFMACIDQTPVAAISVVNHDPRFAFLGLYLCRPEFRGQGIGFGLWRHAMEHAGDRTVGLDGVAAQQANYARSGFTLAGSTTRYLGALAAAPDDSIRPLRAEDVPAIYALDTAANGYARPGFLSAWLAVSDSRLTVIAEDAEHPVGFATIRQCREGVKIGPIIAPDADTALRLARAALVQCPAPVVAIDLPESAGDFRARLLAAGLSPGFATARMYRGPAPATSAQLHAIASMELG</sequence>
<dbReference type="InterPro" id="IPR000182">
    <property type="entry name" value="GNAT_dom"/>
</dbReference>
<dbReference type="CDD" id="cd04301">
    <property type="entry name" value="NAT_SF"/>
    <property type="match status" value="1"/>
</dbReference>
<reference evidence="2 3" key="1">
    <citation type="submission" date="2019-11" db="EMBL/GenBank/DDBJ databases">
        <authorList>
            <person name="Dong K."/>
        </authorList>
    </citation>
    <scope>NUCLEOTIDE SEQUENCE [LARGE SCALE GENOMIC DNA]</scope>
    <source>
        <strain evidence="2 3">NBRC 112902</strain>
    </source>
</reference>
<keyword evidence="3" id="KW-1185">Reference proteome</keyword>
<dbReference type="Pfam" id="PF00583">
    <property type="entry name" value="Acetyltransf_1"/>
    <property type="match status" value="1"/>
</dbReference>
<dbReference type="PANTHER" id="PTHR47237:SF1">
    <property type="entry name" value="SLL0310 PROTEIN"/>
    <property type="match status" value="1"/>
</dbReference>
<dbReference type="OrthoDB" id="20916at2"/>
<dbReference type="SUPFAM" id="SSF55729">
    <property type="entry name" value="Acyl-CoA N-acyltransferases (Nat)"/>
    <property type="match status" value="1"/>
</dbReference>
<dbReference type="InterPro" id="IPR052729">
    <property type="entry name" value="Acyl/Acetyltrans_Enzymes"/>
</dbReference>
<dbReference type="InterPro" id="IPR041496">
    <property type="entry name" value="YitH/HolE_GNAT"/>
</dbReference>
<dbReference type="PANTHER" id="PTHR47237">
    <property type="entry name" value="SLL0310 PROTEIN"/>
    <property type="match status" value="1"/>
</dbReference>
<dbReference type="Pfam" id="PF18014">
    <property type="entry name" value="Acetyltransf_18"/>
    <property type="match status" value="1"/>
</dbReference>
<dbReference type="EMBL" id="WMIG01000008">
    <property type="protein sequence ID" value="MTH60536.1"/>
    <property type="molecule type" value="Genomic_DNA"/>
</dbReference>
<evidence type="ECO:0000313" key="2">
    <source>
        <dbReference type="EMBL" id="MTH60536.1"/>
    </source>
</evidence>
<dbReference type="AlphaFoldDB" id="A0A844HL02"/>
<comment type="caution">
    <text evidence="2">The sequence shown here is derived from an EMBL/GenBank/DDBJ whole genome shotgun (WGS) entry which is preliminary data.</text>
</comment>
<dbReference type="PROSITE" id="PS51186">
    <property type="entry name" value="GNAT"/>
    <property type="match status" value="1"/>
</dbReference>
<dbReference type="Gene3D" id="3.40.630.90">
    <property type="match status" value="1"/>
</dbReference>
<evidence type="ECO:0000259" key="1">
    <source>
        <dbReference type="PROSITE" id="PS51186"/>
    </source>
</evidence>
<name>A0A844HL02_9RHOB</name>
<evidence type="ECO:0000313" key="3">
    <source>
        <dbReference type="Proteomes" id="UP000449846"/>
    </source>
</evidence>